<name>A0A7H0VBX7_9FLAO</name>
<dbReference type="InterPro" id="IPR012902">
    <property type="entry name" value="N_methyl_site"/>
</dbReference>
<feature type="transmembrane region" description="Helical" evidence="1">
    <location>
        <begin position="12"/>
        <end position="36"/>
    </location>
</feature>
<proteinExistence type="predicted"/>
<evidence type="ECO:0000256" key="1">
    <source>
        <dbReference type="SAM" id="Phobius"/>
    </source>
</evidence>
<accession>A0A7H0VBX7</accession>
<protein>
    <submittedName>
        <fullName evidence="2">Prepilin-type N-terminal cleavage/methylation domain-containing protein</fullName>
    </submittedName>
</protein>
<sequence length="163" mass="19202">MFIRNSTYRLKSFTLIEVLIGIALSAILISMCYLGLRILNQYFQQTKARSDLFQERLTFNEVLQSQWNDAIKISELETGHLVFQYSDTLVNLQFEENLASYENGVQYSLGKFEFVAFCHQNHSSLMVVDSLRLRFWQEGDSMDFTYFKNYPQSISLEDYEHLD</sequence>
<dbReference type="Pfam" id="PF07963">
    <property type="entry name" value="N_methyl"/>
    <property type="match status" value="1"/>
</dbReference>
<keyword evidence="1" id="KW-1133">Transmembrane helix</keyword>
<keyword evidence="3" id="KW-1185">Reference proteome</keyword>
<dbReference type="KEGG" id="chyd:H4K34_12675"/>
<evidence type="ECO:0000313" key="3">
    <source>
        <dbReference type="Proteomes" id="UP000516305"/>
    </source>
</evidence>
<reference evidence="2 3" key="1">
    <citation type="submission" date="2020-08" db="EMBL/GenBank/DDBJ databases">
        <title>Croceimicrobium hydrocarbonivorans gen. nov., sp. nov., a novel marine bacterium isolated from a bacterial consortium that degrades polyethylene terephthalate.</title>
        <authorList>
            <person name="Liu R."/>
        </authorList>
    </citation>
    <scope>NUCLEOTIDE SEQUENCE [LARGE SCALE GENOMIC DNA]</scope>
    <source>
        <strain evidence="2 3">A20-9</strain>
    </source>
</reference>
<dbReference type="EMBL" id="CP060139">
    <property type="protein sequence ID" value="QNR23225.1"/>
    <property type="molecule type" value="Genomic_DNA"/>
</dbReference>
<evidence type="ECO:0000313" key="2">
    <source>
        <dbReference type="EMBL" id="QNR23225.1"/>
    </source>
</evidence>
<gene>
    <name evidence="2" type="ORF">H4K34_12675</name>
</gene>
<keyword evidence="1" id="KW-0472">Membrane</keyword>
<dbReference type="RefSeq" id="WP_210757755.1">
    <property type="nucleotide sequence ID" value="NZ_CP060139.1"/>
</dbReference>
<keyword evidence="1" id="KW-0812">Transmembrane</keyword>
<dbReference type="Proteomes" id="UP000516305">
    <property type="component" value="Chromosome"/>
</dbReference>
<dbReference type="AlphaFoldDB" id="A0A7H0VBX7"/>
<organism evidence="2 3">
    <name type="scientific">Croceimicrobium hydrocarbonivorans</name>
    <dbReference type="NCBI Taxonomy" id="2761580"/>
    <lineage>
        <taxon>Bacteria</taxon>
        <taxon>Pseudomonadati</taxon>
        <taxon>Bacteroidota</taxon>
        <taxon>Flavobacteriia</taxon>
        <taxon>Flavobacteriales</taxon>
        <taxon>Owenweeksiaceae</taxon>
        <taxon>Croceimicrobium</taxon>
    </lineage>
</organism>